<keyword evidence="6 7" id="KW-0472">Membrane</keyword>
<organism evidence="9 10">
    <name type="scientific">Hydrogenophilus thermoluteolus</name>
    <name type="common">Pseudomonas hydrogenothermophila</name>
    <dbReference type="NCBI Taxonomy" id="297"/>
    <lineage>
        <taxon>Bacteria</taxon>
        <taxon>Pseudomonadati</taxon>
        <taxon>Pseudomonadota</taxon>
        <taxon>Hydrogenophilia</taxon>
        <taxon>Hydrogenophilales</taxon>
        <taxon>Hydrogenophilaceae</taxon>
        <taxon>Hydrogenophilus</taxon>
    </lineage>
</organism>
<dbReference type="Proteomes" id="UP000262004">
    <property type="component" value="Chromosome"/>
</dbReference>
<evidence type="ECO:0000313" key="10">
    <source>
        <dbReference type="Proteomes" id="UP000262004"/>
    </source>
</evidence>
<dbReference type="Gene3D" id="1.10.3720.10">
    <property type="entry name" value="MetI-like"/>
    <property type="match status" value="1"/>
</dbReference>
<keyword evidence="4 7" id="KW-0812">Transmembrane</keyword>
<feature type="transmembrane region" description="Helical" evidence="7">
    <location>
        <begin position="188"/>
        <end position="213"/>
    </location>
</feature>
<dbReference type="Pfam" id="PF00528">
    <property type="entry name" value="BPD_transp_1"/>
    <property type="match status" value="1"/>
</dbReference>
<dbReference type="GO" id="GO:0005886">
    <property type="term" value="C:plasma membrane"/>
    <property type="evidence" value="ECO:0007669"/>
    <property type="project" value="UniProtKB-SubCell"/>
</dbReference>
<feature type="transmembrane region" description="Helical" evidence="7">
    <location>
        <begin position="225"/>
        <end position="245"/>
    </location>
</feature>
<sequence>MKGDVTQNTLLGRIAGMGGAVRFALVWLGLLATVAAWAPLLANSLPLWVERADGRWAFPLFAQFTAEDVAWWVGWWSAVVLLRWRRIPAARRLGIALGVVGVAWGIGSAYLKPAPLVVYDAWRQAERAGELRSALWAPIPYSPKDYLRDFGVTALEPPLAAIPERWHWLGTDDQGGDVASRMIHASRIALSIGFIATGVALVIGVTIGAAMGYFAGWIDLIGMRLVEIFEAVPTLFLLLTFVAFFERSLPLMMVIIGLTAWPGYARYTRAEFLRLRGIEFVQGAIASGLPLRSVLFRHMLPNAVAPLAVAAAFGVASAILAEATLSFLGLGLVDEPSWGQMLNQAVKSAAFNWWLALFPGGAILMTVLAYNLLGEALRDALDPRLERNGR</sequence>
<feature type="transmembrane region" description="Helical" evidence="7">
    <location>
        <begin position="60"/>
        <end position="81"/>
    </location>
</feature>
<keyword evidence="3" id="KW-1003">Cell membrane</keyword>
<evidence type="ECO:0000256" key="1">
    <source>
        <dbReference type="ARBA" id="ARBA00004651"/>
    </source>
</evidence>
<dbReference type="PANTHER" id="PTHR43386">
    <property type="entry name" value="OLIGOPEPTIDE TRANSPORT SYSTEM PERMEASE PROTEIN APPC"/>
    <property type="match status" value="1"/>
</dbReference>
<dbReference type="KEGG" id="htl:HPTL_1013"/>
<dbReference type="PROSITE" id="PS50928">
    <property type="entry name" value="ABC_TM1"/>
    <property type="match status" value="1"/>
</dbReference>
<dbReference type="OrthoDB" id="5288805at2"/>
<dbReference type="AlphaFoldDB" id="A0A2Z6DXU7"/>
<evidence type="ECO:0000256" key="7">
    <source>
        <dbReference type="RuleBase" id="RU363032"/>
    </source>
</evidence>
<dbReference type="CDD" id="cd06261">
    <property type="entry name" value="TM_PBP2"/>
    <property type="match status" value="1"/>
</dbReference>
<reference evidence="9 10" key="1">
    <citation type="submission" date="2018-04" db="EMBL/GenBank/DDBJ databases">
        <title>Complete genome sequence of Hydrogenophilus thermoluteolus TH-1.</title>
        <authorList>
            <person name="Arai H."/>
        </authorList>
    </citation>
    <scope>NUCLEOTIDE SEQUENCE [LARGE SCALE GENOMIC DNA]</scope>
    <source>
        <strain evidence="9 10">TH-1</strain>
    </source>
</reference>
<protein>
    <submittedName>
        <fullName evidence="9">ABC transporter, permease protein</fullName>
    </submittedName>
</protein>
<feature type="domain" description="ABC transmembrane type-1" evidence="8">
    <location>
        <begin position="186"/>
        <end position="374"/>
    </location>
</feature>
<evidence type="ECO:0000256" key="3">
    <source>
        <dbReference type="ARBA" id="ARBA00022475"/>
    </source>
</evidence>
<evidence type="ECO:0000259" key="8">
    <source>
        <dbReference type="PROSITE" id="PS50928"/>
    </source>
</evidence>
<feature type="transmembrane region" description="Helical" evidence="7">
    <location>
        <begin position="307"/>
        <end position="333"/>
    </location>
</feature>
<name>A0A2Z6DXU7_HYDTE</name>
<dbReference type="InterPro" id="IPR035906">
    <property type="entry name" value="MetI-like_sf"/>
</dbReference>
<accession>A0A2Z6DXU7</accession>
<dbReference type="GO" id="GO:0055085">
    <property type="term" value="P:transmembrane transport"/>
    <property type="evidence" value="ECO:0007669"/>
    <property type="project" value="InterPro"/>
</dbReference>
<feature type="transmembrane region" description="Helical" evidence="7">
    <location>
        <begin position="20"/>
        <end position="40"/>
    </location>
</feature>
<dbReference type="InterPro" id="IPR000515">
    <property type="entry name" value="MetI-like"/>
</dbReference>
<dbReference type="PANTHER" id="PTHR43386:SF1">
    <property type="entry name" value="D,D-DIPEPTIDE TRANSPORT SYSTEM PERMEASE PROTEIN DDPC-RELATED"/>
    <property type="match status" value="1"/>
</dbReference>
<evidence type="ECO:0000256" key="2">
    <source>
        <dbReference type="ARBA" id="ARBA00022448"/>
    </source>
</evidence>
<feature type="transmembrane region" description="Helical" evidence="7">
    <location>
        <begin position="353"/>
        <end position="373"/>
    </location>
</feature>
<feature type="transmembrane region" description="Helical" evidence="7">
    <location>
        <begin position="251"/>
        <end position="267"/>
    </location>
</feature>
<comment type="similarity">
    <text evidence="7">Belongs to the binding-protein-dependent transport system permease family.</text>
</comment>
<evidence type="ECO:0000256" key="4">
    <source>
        <dbReference type="ARBA" id="ARBA00022692"/>
    </source>
</evidence>
<evidence type="ECO:0000256" key="6">
    <source>
        <dbReference type="ARBA" id="ARBA00023136"/>
    </source>
</evidence>
<keyword evidence="2 7" id="KW-0813">Transport</keyword>
<gene>
    <name evidence="9" type="ORF">HPTL_1013</name>
</gene>
<proteinExistence type="inferred from homology"/>
<keyword evidence="10" id="KW-1185">Reference proteome</keyword>
<dbReference type="InterPro" id="IPR050366">
    <property type="entry name" value="BP-dependent_transpt_permease"/>
</dbReference>
<evidence type="ECO:0000313" key="9">
    <source>
        <dbReference type="EMBL" id="BBD77277.1"/>
    </source>
</evidence>
<comment type="subcellular location">
    <subcellularLocation>
        <location evidence="1 7">Cell membrane</location>
        <topology evidence="1 7">Multi-pass membrane protein</topology>
    </subcellularLocation>
</comment>
<dbReference type="SUPFAM" id="SSF161098">
    <property type="entry name" value="MetI-like"/>
    <property type="match status" value="1"/>
</dbReference>
<keyword evidence="5 7" id="KW-1133">Transmembrane helix</keyword>
<evidence type="ECO:0000256" key="5">
    <source>
        <dbReference type="ARBA" id="ARBA00022989"/>
    </source>
</evidence>
<dbReference type="EMBL" id="AP018558">
    <property type="protein sequence ID" value="BBD77277.1"/>
    <property type="molecule type" value="Genomic_DNA"/>
</dbReference>